<protein>
    <recommendedName>
        <fullName evidence="3">GAF domain-containing protein</fullName>
    </recommendedName>
</protein>
<dbReference type="SUPFAM" id="SSF55781">
    <property type="entry name" value="GAF domain-like"/>
    <property type="match status" value="1"/>
</dbReference>
<dbReference type="STRING" id="1190417.SAMN05660690_1995"/>
<reference evidence="2" key="1">
    <citation type="submission" date="2016-10" db="EMBL/GenBank/DDBJ databases">
        <authorList>
            <person name="Varghese N."/>
            <person name="Submissions S."/>
        </authorList>
    </citation>
    <scope>NUCLEOTIDE SEQUENCE [LARGE SCALE GENOMIC DNA]</scope>
    <source>
        <strain evidence="2">DSM 45421</strain>
    </source>
</reference>
<evidence type="ECO:0008006" key="3">
    <source>
        <dbReference type="Google" id="ProtNLM"/>
    </source>
</evidence>
<sequence length="342" mass="35620">MSGSQPQLRRVWSEVAGVVASSAAVPERAAEHLRKLARILPFDAGWLAARDPERQTHVPLATTGPAEALVAYFGRPEADDEVDLLGLNRQRPPMLASEIPTPLSEVRAWADHLLPAGFREGLAAPLVTTGGRHIGFLSLLSDDPSRPGRADRRVVAAVSRVIADDLDRTRDIAETARIVENARAGVVLTRGGDVLPLPGLPDDRLLAPGSPVLGVAAEELAASGAHTSFLVPGPGTGSEQLVRVTALDSARPDLDHLSAAVLLGAPGDLRGLTVLDLRVLGLAIEGVTDVPALAQLLHVAAEAVADSLGRSLVALGTCDLTAATVRALRGGLRIPPRAMGPT</sequence>
<gene>
    <name evidence="1" type="ORF">SAMN05660690_1995</name>
</gene>
<dbReference type="InterPro" id="IPR029016">
    <property type="entry name" value="GAF-like_dom_sf"/>
</dbReference>
<accession>A0A1G6MRD9</accession>
<dbReference type="Proteomes" id="UP000199416">
    <property type="component" value="Unassembled WGS sequence"/>
</dbReference>
<name>A0A1G6MRD9_9ACTN</name>
<dbReference type="AlphaFoldDB" id="A0A1G6MRD9"/>
<dbReference type="EMBL" id="FMZF01000002">
    <property type="protein sequence ID" value="SDC58110.1"/>
    <property type="molecule type" value="Genomic_DNA"/>
</dbReference>
<keyword evidence="2" id="KW-1185">Reference proteome</keyword>
<dbReference type="RefSeq" id="WP_175471656.1">
    <property type="nucleotide sequence ID" value="NZ_FMZF01000002.1"/>
</dbReference>
<proteinExistence type="predicted"/>
<dbReference type="Gene3D" id="3.30.450.40">
    <property type="match status" value="1"/>
</dbReference>
<evidence type="ECO:0000313" key="2">
    <source>
        <dbReference type="Proteomes" id="UP000199416"/>
    </source>
</evidence>
<evidence type="ECO:0000313" key="1">
    <source>
        <dbReference type="EMBL" id="SDC58110.1"/>
    </source>
</evidence>
<organism evidence="1 2">
    <name type="scientific">Geodermatophilus telluris</name>
    <dbReference type="NCBI Taxonomy" id="1190417"/>
    <lineage>
        <taxon>Bacteria</taxon>
        <taxon>Bacillati</taxon>
        <taxon>Actinomycetota</taxon>
        <taxon>Actinomycetes</taxon>
        <taxon>Geodermatophilales</taxon>
        <taxon>Geodermatophilaceae</taxon>
        <taxon>Geodermatophilus</taxon>
    </lineage>
</organism>